<evidence type="ECO:0000313" key="2">
    <source>
        <dbReference type="EMBL" id="CAL4109717.1"/>
    </source>
</evidence>
<protein>
    <recommendedName>
        <fullName evidence="1">F-box domain-containing protein</fullName>
    </recommendedName>
</protein>
<evidence type="ECO:0000313" key="3">
    <source>
        <dbReference type="Proteomes" id="UP001497623"/>
    </source>
</evidence>
<dbReference type="InterPro" id="IPR001810">
    <property type="entry name" value="F-box_dom"/>
</dbReference>
<dbReference type="AlphaFoldDB" id="A0AAV2R0F1"/>
<dbReference type="GO" id="GO:0019005">
    <property type="term" value="C:SCF ubiquitin ligase complex"/>
    <property type="evidence" value="ECO:0007669"/>
    <property type="project" value="TreeGrafter"/>
</dbReference>
<dbReference type="InterPro" id="IPR032675">
    <property type="entry name" value="LRR_dom_sf"/>
</dbReference>
<comment type="caution">
    <text evidence="2">The sequence shown here is derived from an EMBL/GenBank/DDBJ whole genome shotgun (WGS) entry which is preliminary data.</text>
</comment>
<dbReference type="Gene3D" id="3.80.10.10">
    <property type="entry name" value="Ribonuclease Inhibitor"/>
    <property type="match status" value="1"/>
</dbReference>
<dbReference type="InterPro" id="IPR036047">
    <property type="entry name" value="F-box-like_dom_sf"/>
</dbReference>
<feature type="domain" description="F-box" evidence="1">
    <location>
        <begin position="37"/>
        <end position="77"/>
    </location>
</feature>
<dbReference type="Proteomes" id="UP001497623">
    <property type="component" value="Unassembled WGS sequence"/>
</dbReference>
<dbReference type="EMBL" id="CAXKWB010014107">
    <property type="protein sequence ID" value="CAL4109717.1"/>
    <property type="molecule type" value="Genomic_DNA"/>
</dbReference>
<accession>A0AAV2R0F1</accession>
<dbReference type="Pfam" id="PF00646">
    <property type="entry name" value="F-box"/>
    <property type="match status" value="1"/>
</dbReference>
<dbReference type="SMART" id="SM00256">
    <property type="entry name" value="FBOX"/>
    <property type="match status" value="1"/>
</dbReference>
<evidence type="ECO:0000259" key="1">
    <source>
        <dbReference type="SMART" id="SM00256"/>
    </source>
</evidence>
<organism evidence="2 3">
    <name type="scientific">Meganyctiphanes norvegica</name>
    <name type="common">Northern krill</name>
    <name type="synonym">Thysanopoda norvegica</name>
    <dbReference type="NCBI Taxonomy" id="48144"/>
    <lineage>
        <taxon>Eukaryota</taxon>
        <taxon>Metazoa</taxon>
        <taxon>Ecdysozoa</taxon>
        <taxon>Arthropoda</taxon>
        <taxon>Crustacea</taxon>
        <taxon>Multicrustacea</taxon>
        <taxon>Malacostraca</taxon>
        <taxon>Eumalacostraca</taxon>
        <taxon>Eucarida</taxon>
        <taxon>Euphausiacea</taxon>
        <taxon>Euphausiidae</taxon>
        <taxon>Meganyctiphanes</taxon>
    </lineage>
</organism>
<sequence length="319" mass="36507">MEELKQPGEEGFIRPPLPDRDYDLSPLDRSKPSIHVLVDDVMIRILEHLPVKERILCEIVCRRWQAILYGMFKRTQRLDLSQFNPIKTGRFPQFQCRVSMSAVSKMLILTGETLKYLSLARDGYVPLWVQPIVKYDSTGEKLFLIIAQLCPNLEYLDLSGASELDFDDVKALKDCKHIKHFSAKGCDGLNNDSFQELISALPHLEKINVMSTAIEGRCFNILPAELKELNISDCPLSMRNLRKLSNTCKTLEVLEIEGLRKLDEEFFKQLGVNCKSLTTLNINNGKYAELVHGVQETIEHIVKDFPDLKHFKCNITDPD</sequence>
<dbReference type="GO" id="GO:0031146">
    <property type="term" value="P:SCF-dependent proteasomal ubiquitin-dependent protein catabolic process"/>
    <property type="evidence" value="ECO:0007669"/>
    <property type="project" value="TreeGrafter"/>
</dbReference>
<keyword evidence="3" id="KW-1185">Reference proteome</keyword>
<dbReference type="PANTHER" id="PTHR13318">
    <property type="entry name" value="PARTNER OF PAIRED, ISOFORM B-RELATED"/>
    <property type="match status" value="1"/>
</dbReference>
<gene>
    <name evidence="2" type="ORF">MNOR_LOCUS19177</name>
</gene>
<dbReference type="SUPFAM" id="SSF81383">
    <property type="entry name" value="F-box domain"/>
    <property type="match status" value="1"/>
</dbReference>
<dbReference type="SUPFAM" id="SSF52047">
    <property type="entry name" value="RNI-like"/>
    <property type="match status" value="1"/>
</dbReference>
<name>A0AAV2R0F1_MEGNR</name>
<proteinExistence type="predicted"/>
<reference evidence="2 3" key="1">
    <citation type="submission" date="2024-05" db="EMBL/GenBank/DDBJ databases">
        <authorList>
            <person name="Wallberg A."/>
        </authorList>
    </citation>
    <scope>NUCLEOTIDE SEQUENCE [LARGE SCALE GENOMIC DNA]</scope>
</reference>